<dbReference type="PATRIC" id="fig|1286106.3.peg.1655"/>
<name>M7P054_9GAMM</name>
<dbReference type="RefSeq" id="WP_009726632.1">
    <property type="nucleotide sequence ID" value="NZ_APHR01000040.1"/>
</dbReference>
<keyword evidence="4" id="KW-0804">Transcription</keyword>
<comment type="caution">
    <text evidence="6">The sequence shown here is derived from an EMBL/GenBank/DDBJ whole genome shotgun (WGS) entry which is preliminary data.</text>
</comment>
<dbReference type="PANTHER" id="PTHR30537">
    <property type="entry name" value="HTH-TYPE TRANSCRIPTIONAL REGULATOR"/>
    <property type="match status" value="1"/>
</dbReference>
<dbReference type="STRING" id="1286106.MPL1_08252"/>
<accession>M7P054</accession>
<dbReference type="InterPro" id="IPR058163">
    <property type="entry name" value="LysR-type_TF_proteobact-type"/>
</dbReference>
<dbReference type="Gene3D" id="3.40.190.290">
    <property type="match status" value="1"/>
</dbReference>
<dbReference type="GO" id="GO:0003677">
    <property type="term" value="F:DNA binding"/>
    <property type="evidence" value="ECO:0007669"/>
    <property type="project" value="UniProtKB-KW"/>
</dbReference>
<dbReference type="GO" id="GO:0003700">
    <property type="term" value="F:DNA-binding transcription factor activity"/>
    <property type="evidence" value="ECO:0007669"/>
    <property type="project" value="InterPro"/>
</dbReference>
<dbReference type="eggNOG" id="COG0583">
    <property type="taxonomic scope" value="Bacteria"/>
</dbReference>
<evidence type="ECO:0000256" key="1">
    <source>
        <dbReference type="ARBA" id="ARBA00009437"/>
    </source>
</evidence>
<evidence type="ECO:0000259" key="5">
    <source>
        <dbReference type="PROSITE" id="PS50931"/>
    </source>
</evidence>
<proteinExistence type="inferred from homology"/>
<evidence type="ECO:0000256" key="4">
    <source>
        <dbReference type="ARBA" id="ARBA00023163"/>
    </source>
</evidence>
<keyword evidence="2" id="KW-0805">Transcription regulation</keyword>
<reference evidence="6 7" key="1">
    <citation type="journal article" date="2013" name="Genome Announc.">
        <title>Draft Genome Sequence of Methylophaga lonarensis MPLT, a Haloalkaliphilic (Non-Methane-Utilizing) Methylotroph.</title>
        <authorList>
            <person name="Shetty S.A."/>
            <person name="Marathe N.P."/>
            <person name="Munot H."/>
            <person name="Antony C.P."/>
            <person name="Dhotre D.P."/>
            <person name="Murrell J.C."/>
            <person name="Shouche Y.S."/>
        </authorList>
    </citation>
    <scope>NUCLEOTIDE SEQUENCE [LARGE SCALE GENOMIC DNA]</scope>
    <source>
        <strain evidence="6 7">MPL</strain>
    </source>
</reference>
<gene>
    <name evidence="6" type="ORF">MPL1_08252</name>
</gene>
<dbReference type="OrthoDB" id="8885940at2"/>
<dbReference type="Pfam" id="PF03466">
    <property type="entry name" value="LysR_substrate"/>
    <property type="match status" value="1"/>
</dbReference>
<dbReference type="SUPFAM" id="SSF46785">
    <property type="entry name" value="Winged helix' DNA-binding domain"/>
    <property type="match status" value="1"/>
</dbReference>
<dbReference type="Proteomes" id="UP000012019">
    <property type="component" value="Unassembled WGS sequence"/>
</dbReference>
<dbReference type="PANTHER" id="PTHR30537:SF5">
    <property type="entry name" value="HTH-TYPE TRANSCRIPTIONAL ACTIVATOR TTDR-RELATED"/>
    <property type="match status" value="1"/>
</dbReference>
<evidence type="ECO:0000313" key="6">
    <source>
        <dbReference type="EMBL" id="EMR12841.1"/>
    </source>
</evidence>
<sequence>MNPIDQMQTFVRVVEAGSISKAAEQLDTAKSAVSRKLSELEQRLNVTLLKRTTRRQTLTEAGERYYQQCLRLLDDIAEIEAQISDAEAALSGRIRISAPLTFGLQHLSPVLHAFRQQYPGIQLDIDFNDRRVDLIEDGFDLAVRIGRLPDSSLIARRLSTTRVLLCGSPDYFAQHGLPRIPTDLLNGHQRLQYRTAAEQWHFKDHNEETQHIDLPVLMVANNGNFLCDAAICGQGLIMMPDFICYQAIRDGRLISILEDFMPDRELGIYAVYPGTRHLSERVRVMIEFLSEYFSGESPWSLS</sequence>
<feature type="domain" description="HTH lysR-type" evidence="5">
    <location>
        <begin position="1"/>
        <end position="59"/>
    </location>
</feature>
<dbReference type="CDD" id="cd08422">
    <property type="entry name" value="PBP2_CrgA_like"/>
    <property type="match status" value="1"/>
</dbReference>
<dbReference type="Gene3D" id="1.10.10.10">
    <property type="entry name" value="Winged helix-like DNA-binding domain superfamily/Winged helix DNA-binding domain"/>
    <property type="match status" value="1"/>
</dbReference>
<evidence type="ECO:0000256" key="2">
    <source>
        <dbReference type="ARBA" id="ARBA00023015"/>
    </source>
</evidence>
<keyword evidence="7" id="KW-1185">Reference proteome</keyword>
<dbReference type="Pfam" id="PF00126">
    <property type="entry name" value="HTH_1"/>
    <property type="match status" value="1"/>
</dbReference>
<dbReference type="EMBL" id="APHR01000040">
    <property type="protein sequence ID" value="EMR12841.1"/>
    <property type="molecule type" value="Genomic_DNA"/>
</dbReference>
<dbReference type="InterPro" id="IPR036388">
    <property type="entry name" value="WH-like_DNA-bd_sf"/>
</dbReference>
<evidence type="ECO:0000256" key="3">
    <source>
        <dbReference type="ARBA" id="ARBA00023125"/>
    </source>
</evidence>
<comment type="similarity">
    <text evidence="1">Belongs to the LysR transcriptional regulatory family.</text>
</comment>
<keyword evidence="3" id="KW-0238">DNA-binding</keyword>
<dbReference type="SUPFAM" id="SSF53850">
    <property type="entry name" value="Periplasmic binding protein-like II"/>
    <property type="match status" value="1"/>
</dbReference>
<dbReference type="FunFam" id="3.40.190.290:FF:000001">
    <property type="entry name" value="Transcriptional regulator, LysR family"/>
    <property type="match status" value="1"/>
</dbReference>
<dbReference type="FunFam" id="1.10.10.10:FF:000001">
    <property type="entry name" value="LysR family transcriptional regulator"/>
    <property type="match status" value="1"/>
</dbReference>
<dbReference type="InterPro" id="IPR036390">
    <property type="entry name" value="WH_DNA-bd_sf"/>
</dbReference>
<organism evidence="6 7">
    <name type="scientific">Methylophaga lonarensis MPL</name>
    <dbReference type="NCBI Taxonomy" id="1286106"/>
    <lineage>
        <taxon>Bacteria</taxon>
        <taxon>Pseudomonadati</taxon>
        <taxon>Pseudomonadota</taxon>
        <taxon>Gammaproteobacteria</taxon>
        <taxon>Thiotrichales</taxon>
        <taxon>Piscirickettsiaceae</taxon>
        <taxon>Methylophaga</taxon>
    </lineage>
</organism>
<protein>
    <submittedName>
        <fullName evidence="6">Transcriptional regulator</fullName>
    </submittedName>
</protein>
<dbReference type="AlphaFoldDB" id="M7P054"/>
<evidence type="ECO:0000313" key="7">
    <source>
        <dbReference type="Proteomes" id="UP000012019"/>
    </source>
</evidence>
<dbReference type="InterPro" id="IPR000847">
    <property type="entry name" value="LysR_HTH_N"/>
</dbReference>
<dbReference type="PROSITE" id="PS50931">
    <property type="entry name" value="HTH_LYSR"/>
    <property type="match status" value="1"/>
</dbReference>
<dbReference type="InterPro" id="IPR005119">
    <property type="entry name" value="LysR_subst-bd"/>
</dbReference>